<dbReference type="Proteomes" id="UP000247810">
    <property type="component" value="Unassembled WGS sequence"/>
</dbReference>
<proteinExistence type="predicted"/>
<dbReference type="AlphaFoldDB" id="A0A319D6C8"/>
<evidence type="ECO:0000313" key="2">
    <source>
        <dbReference type="Proteomes" id="UP000247810"/>
    </source>
</evidence>
<evidence type="ECO:0000313" key="1">
    <source>
        <dbReference type="EMBL" id="PYH92834.1"/>
    </source>
</evidence>
<accession>A0A319D6C8</accession>
<name>A0A319D6C8_9EURO</name>
<organism evidence="1 2">
    <name type="scientific">Aspergillus ellipticus CBS 707.79</name>
    <dbReference type="NCBI Taxonomy" id="1448320"/>
    <lineage>
        <taxon>Eukaryota</taxon>
        <taxon>Fungi</taxon>
        <taxon>Dikarya</taxon>
        <taxon>Ascomycota</taxon>
        <taxon>Pezizomycotina</taxon>
        <taxon>Eurotiomycetes</taxon>
        <taxon>Eurotiomycetidae</taxon>
        <taxon>Eurotiales</taxon>
        <taxon>Aspergillaceae</taxon>
        <taxon>Aspergillus</taxon>
        <taxon>Aspergillus subgen. Circumdati</taxon>
    </lineage>
</organism>
<reference evidence="1 2" key="1">
    <citation type="submission" date="2018-02" db="EMBL/GenBank/DDBJ databases">
        <title>The genomes of Aspergillus section Nigri reveals drivers in fungal speciation.</title>
        <authorList>
            <consortium name="DOE Joint Genome Institute"/>
            <person name="Vesth T.C."/>
            <person name="Nybo J."/>
            <person name="Theobald S."/>
            <person name="Brandl J."/>
            <person name="Frisvad J.C."/>
            <person name="Nielsen K.F."/>
            <person name="Lyhne E.K."/>
            <person name="Kogle M.E."/>
            <person name="Kuo A."/>
            <person name="Riley R."/>
            <person name="Clum A."/>
            <person name="Nolan M."/>
            <person name="Lipzen A."/>
            <person name="Salamov A."/>
            <person name="Henrissat B."/>
            <person name="Wiebenga A."/>
            <person name="De vries R.P."/>
            <person name="Grigoriev I.V."/>
            <person name="Mortensen U.H."/>
            <person name="Andersen M.R."/>
            <person name="Baker S.E."/>
        </authorList>
    </citation>
    <scope>NUCLEOTIDE SEQUENCE [LARGE SCALE GENOMIC DNA]</scope>
    <source>
        <strain evidence="1 2">CBS 707.79</strain>
    </source>
</reference>
<gene>
    <name evidence="1" type="ORF">BO71DRAFT_15823</name>
</gene>
<dbReference type="EMBL" id="KZ825906">
    <property type="protein sequence ID" value="PYH92834.1"/>
    <property type="molecule type" value="Genomic_DNA"/>
</dbReference>
<dbReference type="STRING" id="1448320.A0A319D6C8"/>
<dbReference type="VEuPathDB" id="FungiDB:BO71DRAFT_15823"/>
<protein>
    <submittedName>
        <fullName evidence="1">Uncharacterized protein</fullName>
    </submittedName>
</protein>
<keyword evidence="2" id="KW-1185">Reference proteome</keyword>
<sequence>MLALLFEWESGSPAAVHAHLRGAEAIVLANHRAISLSNSGWSLLCAWAEFHAIWEAHLLPFRRAEIDKLISVPRILAQNFADRRVRMPKPVELLSNLPSHNYLCPMCGPVLSSGFLPVWSGQTTQRFHRTMRTFSGLYGQFAVLSSNRRSSTKS</sequence>
<dbReference type="OrthoDB" id="39175at2759"/>